<accession>A0A1G6NZ51</accession>
<evidence type="ECO:0000313" key="3">
    <source>
        <dbReference type="Proteomes" id="UP000199034"/>
    </source>
</evidence>
<gene>
    <name evidence="2" type="ORF">SAMN05421872_103423</name>
</gene>
<sequence length="390" mass="41710">MRRTWSVVTTRGRLTAVLGGLLLAAGLSWDYPLVAALGGALLLVVLAEVVSVLLASDIVVHREVTPPVVVRHEHCEGALHLTGRRRQGLVRVDASDSVDGRLVPVELPEGVRGAAVSVRYPIPTPRRGLLAVGPVHLRRYGLSGMAATTSEVGSVDRVRVLPRRVPIASVMPGRRRATAGGDRSDDFGGTDLVGLHEYAMGDDLRRLHWATSARTGSLMVREDADPSEPHVCVLLDDRLSSYYGAEQPADSFEEAVELAAALCRVTVDGGHPLRFRTLSGRHEVEVPGSPTRTARRESRELDWLFAEVVQVTDDREPAAVAHGYDVAAAVTGVGADLRRLGLLLGDVPSATVTVVDERPAVGAEQQAGVLVLRGTTSYSLAAAWDEAAQR</sequence>
<dbReference type="Proteomes" id="UP000199034">
    <property type="component" value="Unassembled WGS sequence"/>
</dbReference>
<evidence type="ECO:0000259" key="1">
    <source>
        <dbReference type="Pfam" id="PF01882"/>
    </source>
</evidence>
<dbReference type="STRING" id="1045774.SAMN05421872_103423"/>
<dbReference type="InterPro" id="IPR002881">
    <property type="entry name" value="DUF58"/>
</dbReference>
<organism evidence="2 3">
    <name type="scientific">Nocardioides lianchengensis</name>
    <dbReference type="NCBI Taxonomy" id="1045774"/>
    <lineage>
        <taxon>Bacteria</taxon>
        <taxon>Bacillati</taxon>
        <taxon>Actinomycetota</taxon>
        <taxon>Actinomycetes</taxon>
        <taxon>Propionibacteriales</taxon>
        <taxon>Nocardioidaceae</taxon>
        <taxon>Nocardioides</taxon>
    </lineage>
</organism>
<reference evidence="2 3" key="1">
    <citation type="submission" date="2016-10" db="EMBL/GenBank/DDBJ databases">
        <authorList>
            <person name="de Groot N.N."/>
        </authorList>
    </citation>
    <scope>NUCLEOTIDE SEQUENCE [LARGE SCALE GENOMIC DNA]</scope>
    <source>
        <strain evidence="2 3">CGMCC 4.6858</strain>
    </source>
</reference>
<dbReference type="PANTHER" id="PTHR34351:SF1">
    <property type="entry name" value="SLR1927 PROTEIN"/>
    <property type="match status" value="1"/>
</dbReference>
<dbReference type="PANTHER" id="PTHR34351">
    <property type="entry name" value="SLR1927 PROTEIN-RELATED"/>
    <property type="match status" value="1"/>
</dbReference>
<feature type="domain" description="DUF58" evidence="1">
    <location>
        <begin position="197"/>
        <end position="342"/>
    </location>
</feature>
<dbReference type="RefSeq" id="WP_090853335.1">
    <property type="nucleotide sequence ID" value="NZ_FMZM01000003.1"/>
</dbReference>
<name>A0A1G6NZ51_9ACTN</name>
<dbReference type="OrthoDB" id="9812729at2"/>
<dbReference type="AlphaFoldDB" id="A0A1G6NZ51"/>
<protein>
    <submittedName>
        <fullName evidence="2">Uncharacterized conserved protein, DUF58 family, contains vWF domain</fullName>
    </submittedName>
</protein>
<dbReference type="EMBL" id="FMZM01000003">
    <property type="protein sequence ID" value="SDC72931.1"/>
    <property type="molecule type" value="Genomic_DNA"/>
</dbReference>
<keyword evidence="3" id="KW-1185">Reference proteome</keyword>
<proteinExistence type="predicted"/>
<dbReference type="Pfam" id="PF01882">
    <property type="entry name" value="DUF58"/>
    <property type="match status" value="1"/>
</dbReference>
<evidence type="ECO:0000313" key="2">
    <source>
        <dbReference type="EMBL" id="SDC72931.1"/>
    </source>
</evidence>